<proteinExistence type="predicted"/>
<dbReference type="AlphaFoldDB" id="A0A9D4JWG2"/>
<sequence length="153" mass="17658">MQMQSHRDRRSHGFQMNASPRLKDTGRRSLYFVQAGLFIVVIHYGKKELLYSVIDVEKFMYCQKMVDLDGGFGSSQILVFGNVYTVVDHLEVSCPLVIYALSVFPIPVGRVSRLYDLYCGSDWLRTLQLFFAPFKMSVLSSLRRVFSLLRNTQ</sequence>
<keyword evidence="3" id="KW-1185">Reference proteome</keyword>
<reference evidence="2" key="1">
    <citation type="journal article" date="2019" name="bioRxiv">
        <title>The Genome of the Zebra Mussel, Dreissena polymorpha: A Resource for Invasive Species Research.</title>
        <authorList>
            <person name="McCartney M.A."/>
            <person name="Auch B."/>
            <person name="Kono T."/>
            <person name="Mallez S."/>
            <person name="Zhang Y."/>
            <person name="Obille A."/>
            <person name="Becker A."/>
            <person name="Abrahante J.E."/>
            <person name="Garbe J."/>
            <person name="Badalamenti J.P."/>
            <person name="Herman A."/>
            <person name="Mangelson H."/>
            <person name="Liachko I."/>
            <person name="Sullivan S."/>
            <person name="Sone E.D."/>
            <person name="Koren S."/>
            <person name="Silverstein K.A.T."/>
            <person name="Beckman K.B."/>
            <person name="Gohl D.M."/>
        </authorList>
    </citation>
    <scope>NUCLEOTIDE SEQUENCE</scope>
    <source>
        <strain evidence="2">Duluth1</strain>
        <tissue evidence="2">Whole animal</tissue>
    </source>
</reference>
<feature type="region of interest" description="Disordered" evidence="1">
    <location>
        <begin position="1"/>
        <end position="20"/>
    </location>
</feature>
<dbReference type="Proteomes" id="UP000828390">
    <property type="component" value="Unassembled WGS sequence"/>
</dbReference>
<organism evidence="2 3">
    <name type="scientific">Dreissena polymorpha</name>
    <name type="common">Zebra mussel</name>
    <name type="synonym">Mytilus polymorpha</name>
    <dbReference type="NCBI Taxonomy" id="45954"/>
    <lineage>
        <taxon>Eukaryota</taxon>
        <taxon>Metazoa</taxon>
        <taxon>Spiralia</taxon>
        <taxon>Lophotrochozoa</taxon>
        <taxon>Mollusca</taxon>
        <taxon>Bivalvia</taxon>
        <taxon>Autobranchia</taxon>
        <taxon>Heteroconchia</taxon>
        <taxon>Euheterodonta</taxon>
        <taxon>Imparidentia</taxon>
        <taxon>Neoheterodontei</taxon>
        <taxon>Myida</taxon>
        <taxon>Dreissenoidea</taxon>
        <taxon>Dreissenidae</taxon>
        <taxon>Dreissena</taxon>
    </lineage>
</organism>
<accession>A0A9D4JWG2</accession>
<comment type="caution">
    <text evidence="2">The sequence shown here is derived from an EMBL/GenBank/DDBJ whole genome shotgun (WGS) entry which is preliminary data.</text>
</comment>
<reference evidence="2" key="2">
    <citation type="submission" date="2020-11" db="EMBL/GenBank/DDBJ databases">
        <authorList>
            <person name="McCartney M.A."/>
            <person name="Auch B."/>
            <person name="Kono T."/>
            <person name="Mallez S."/>
            <person name="Becker A."/>
            <person name="Gohl D.M."/>
            <person name="Silverstein K.A.T."/>
            <person name="Koren S."/>
            <person name="Bechman K.B."/>
            <person name="Herman A."/>
            <person name="Abrahante J.E."/>
            <person name="Garbe J."/>
        </authorList>
    </citation>
    <scope>NUCLEOTIDE SEQUENCE</scope>
    <source>
        <strain evidence="2">Duluth1</strain>
        <tissue evidence="2">Whole animal</tissue>
    </source>
</reference>
<evidence type="ECO:0000256" key="1">
    <source>
        <dbReference type="SAM" id="MobiDB-lite"/>
    </source>
</evidence>
<evidence type="ECO:0000313" key="3">
    <source>
        <dbReference type="Proteomes" id="UP000828390"/>
    </source>
</evidence>
<dbReference type="EMBL" id="JAIWYP010000005">
    <property type="protein sequence ID" value="KAH3827300.1"/>
    <property type="molecule type" value="Genomic_DNA"/>
</dbReference>
<evidence type="ECO:0000313" key="2">
    <source>
        <dbReference type="EMBL" id="KAH3827300.1"/>
    </source>
</evidence>
<protein>
    <submittedName>
        <fullName evidence="2">Uncharacterized protein</fullName>
    </submittedName>
</protein>
<name>A0A9D4JWG2_DREPO</name>
<gene>
    <name evidence="2" type="ORF">DPMN_129231</name>
</gene>